<dbReference type="STRING" id="50376.A0A517LJF7"/>
<feature type="compositionally biased region" description="Basic and acidic residues" evidence="8">
    <location>
        <begin position="184"/>
        <end position="194"/>
    </location>
</feature>
<comment type="function">
    <text evidence="7">May act as a negative regulator of salt tolerance.</text>
</comment>
<dbReference type="GO" id="GO:0016460">
    <property type="term" value="C:myosin II complex"/>
    <property type="evidence" value="ECO:0007669"/>
    <property type="project" value="TreeGrafter"/>
</dbReference>
<gene>
    <name evidence="9" type="ORF">FKW77_008765</name>
</gene>
<evidence type="ECO:0000256" key="8">
    <source>
        <dbReference type="SAM" id="MobiDB-lite"/>
    </source>
</evidence>
<feature type="compositionally biased region" description="Pro residues" evidence="8">
    <location>
        <begin position="161"/>
        <end position="171"/>
    </location>
</feature>
<dbReference type="GO" id="GO:0000146">
    <property type="term" value="F:microfilament motor activity"/>
    <property type="evidence" value="ECO:0007669"/>
    <property type="project" value="TreeGrafter"/>
</dbReference>
<feature type="compositionally biased region" description="Basic and acidic residues" evidence="8">
    <location>
        <begin position="548"/>
        <end position="679"/>
    </location>
</feature>
<feature type="region of interest" description="Disordered" evidence="8">
    <location>
        <begin position="1178"/>
        <end position="1218"/>
    </location>
</feature>
<feature type="compositionally biased region" description="Basic and acidic residues" evidence="8">
    <location>
        <begin position="945"/>
        <end position="961"/>
    </location>
</feature>
<feature type="compositionally biased region" description="Polar residues" evidence="8">
    <location>
        <begin position="414"/>
        <end position="423"/>
    </location>
</feature>
<keyword evidence="6 7" id="KW-0175">Coiled coil</keyword>
<evidence type="ECO:0000256" key="3">
    <source>
        <dbReference type="ARBA" id="ARBA00020733"/>
    </source>
</evidence>
<dbReference type="PANTHER" id="PTHR45615:SF40">
    <property type="entry name" value="MYOSIN HEAVY CHAIN, NON-MUSCLE"/>
    <property type="match status" value="1"/>
</dbReference>
<comment type="subcellular location">
    <subcellularLocation>
        <location evidence="1 7">Cytoplasm</location>
    </subcellularLocation>
</comment>
<proteinExistence type="inferred from homology"/>
<feature type="compositionally biased region" description="Polar residues" evidence="8">
    <location>
        <begin position="1037"/>
        <end position="1047"/>
    </location>
</feature>
<feature type="compositionally biased region" description="Basic residues" evidence="8">
    <location>
        <begin position="128"/>
        <end position="137"/>
    </location>
</feature>
<evidence type="ECO:0000313" key="9">
    <source>
        <dbReference type="EMBL" id="QDS75773.1"/>
    </source>
</evidence>
<dbReference type="Proteomes" id="UP000316270">
    <property type="component" value="Chromosome 13"/>
</dbReference>
<name>A0A517LJF7_9PEZI</name>
<comment type="similarity">
    <text evidence="2 7">Belongs to the NST1 family.</text>
</comment>
<feature type="compositionally biased region" description="Polar residues" evidence="8">
    <location>
        <begin position="8"/>
        <end position="27"/>
    </location>
</feature>
<evidence type="ECO:0000256" key="5">
    <source>
        <dbReference type="ARBA" id="ARBA00023016"/>
    </source>
</evidence>
<feature type="compositionally biased region" description="Acidic residues" evidence="8">
    <location>
        <begin position="318"/>
        <end position="346"/>
    </location>
</feature>
<dbReference type="Pfam" id="PF13945">
    <property type="entry name" value="NST1"/>
    <property type="match status" value="1"/>
</dbReference>
<keyword evidence="4 7" id="KW-0963">Cytoplasm</keyword>
<organism evidence="9 10">
    <name type="scientific">Venturia effusa</name>
    <dbReference type="NCBI Taxonomy" id="50376"/>
    <lineage>
        <taxon>Eukaryota</taxon>
        <taxon>Fungi</taxon>
        <taxon>Dikarya</taxon>
        <taxon>Ascomycota</taxon>
        <taxon>Pezizomycotina</taxon>
        <taxon>Dothideomycetes</taxon>
        <taxon>Pleosporomycetidae</taxon>
        <taxon>Venturiales</taxon>
        <taxon>Venturiaceae</taxon>
        <taxon>Venturia</taxon>
    </lineage>
</organism>
<feature type="compositionally biased region" description="Polar residues" evidence="8">
    <location>
        <begin position="734"/>
        <end position="743"/>
    </location>
</feature>
<reference evidence="9 10" key="1">
    <citation type="submission" date="2019-07" db="EMBL/GenBank/DDBJ databases">
        <title>Finished genome of Venturia effusa.</title>
        <authorList>
            <person name="Young C.A."/>
            <person name="Cox M.P."/>
            <person name="Ganley A.R.D."/>
            <person name="David W.J."/>
        </authorList>
    </citation>
    <scope>NUCLEOTIDE SEQUENCE [LARGE SCALE GENOMIC DNA]</scope>
    <source>
        <strain evidence="10">albino</strain>
    </source>
</reference>
<dbReference type="PANTHER" id="PTHR45615">
    <property type="entry name" value="MYOSIN HEAVY CHAIN, NON-MUSCLE"/>
    <property type="match status" value="1"/>
</dbReference>
<feature type="region of interest" description="Disordered" evidence="8">
    <location>
        <begin position="268"/>
        <end position="364"/>
    </location>
</feature>
<accession>A0A517LJF7</accession>
<evidence type="ECO:0000313" key="10">
    <source>
        <dbReference type="Proteomes" id="UP000316270"/>
    </source>
</evidence>
<dbReference type="GO" id="GO:0051015">
    <property type="term" value="F:actin filament binding"/>
    <property type="evidence" value="ECO:0007669"/>
    <property type="project" value="TreeGrafter"/>
</dbReference>
<sequence>MAAPTPAVRSSNGASLNGQPPDTTSGVNRKKAKRRAKEAAKRAAENGHPVSGGANVNNGHPSSSSPKPSDQSLAKQRSQHGPAYDDEGEYGSDQAVYDEGSEDGHVDYNPAYVNGHGQEYGHPSHSHERVKKKRKSKITPQPTYNHAPSHHHHHQQYAHPHIPPPPPPPAPAMSQAALRTVQKNQKDRIWNTSTQEERERIKDFWLSLKEDERKSLVKIEKEAVLRKMKEQQKHSCSCTVCGRKRTAIEEELEVLYDAYYEELEQYANDGTPWPPMVEAFPGPPLFKRDDQRANRQPPDHLSLPPHAHRQPYGHVEELPDEEEDDGEDLDEEDLSEDGFDEDDEYSDKEPDELPRPSADFFNFGNSLTVKAGGILTVADDLLKNDGKKFIEMMEQLAERRMQREEDAQYAAATHPSSHNQQGYPDSYRHNHAHPPPPQEDDEDFGEDDDDDDGDYDSQDDDYEEEEEDMDTMTEEQRMQEGRRMFQIFAARMFEQRVLTAYREKVAAERQQKLLEELEEEKGHDAAREAKKAKDAEKRKQKKQAQKQKQAEEKAKKDAEKAAQEAAVKEAEMKRQEELKKKREEQRLKKEEQRKTQEAELARKNAEKLKRQKEEQDRRQEAERKIREAKEAEKKAKEEAKKREREEREARERKSKAEKERKEREAREKAENEAQIRKEAQAVQQAAQAAKRAAAPVVPLPPGLHKQTSNFGSPHVAVATPAIPKAQVPNVRPRQGSQQTSKGSSPKAPSVAAGQKANSPGNANSNQNGPNPVAPRTILSRPSSQPPGTVPQQPVNHTHPIAPPPGMGMPQNLPFGMPPGMSGFHHQGPMMPGMRTPMHNMPLMFSPPQPPIGGQFRPFMPNGMPGPSPGMASLGMPSFGQGPPGFPPQMSGVPPGFGGPIRDPTPAHAIPAQHSRNQSGSSTVEAPIGPPGAQRPAPIQRPSSVKPHEQDRSGHGEMDELSSHLGSSALLDDDESAETLFQDRRPSMAPGPSRAPSNLTSAFGVPGLFTNMNQPQMNGFGMQGSNPSSSWSTPSLSGFQQSNLSSANGWGSSPTGGWPPSSGMSFGHSLPQSGRPRPSQIRIILCETCKALTVANKNSTDGFHEARTVLAQSRERVNPAASDQEMLMLLETEGTTHNGDGSFLLKRYGKEPLDMTVKWVPEGGEGANSSGRIGSIGVGEIGSQIGSPPMGASNPGSANATPFGSLRNLPSLSGLGTVP</sequence>
<dbReference type="GO" id="GO:0005737">
    <property type="term" value="C:cytoplasm"/>
    <property type="evidence" value="ECO:0007669"/>
    <property type="project" value="UniProtKB-SubCell"/>
</dbReference>
<feature type="compositionally biased region" description="Basic and acidic residues" evidence="8">
    <location>
        <begin position="516"/>
        <end position="537"/>
    </location>
</feature>
<evidence type="ECO:0000256" key="4">
    <source>
        <dbReference type="ARBA" id="ARBA00022490"/>
    </source>
</evidence>
<dbReference type="AlphaFoldDB" id="A0A517LJF7"/>
<feature type="region of interest" description="Disordered" evidence="8">
    <location>
        <begin position="983"/>
        <end position="1076"/>
    </location>
</feature>
<keyword evidence="10" id="KW-1185">Reference proteome</keyword>
<feature type="region of interest" description="Disordered" evidence="8">
    <location>
        <begin position="1"/>
        <end position="194"/>
    </location>
</feature>
<evidence type="ECO:0000256" key="7">
    <source>
        <dbReference type="RuleBase" id="RU049441"/>
    </source>
</evidence>
<dbReference type="EMBL" id="CP042197">
    <property type="protein sequence ID" value="QDS75773.1"/>
    <property type="molecule type" value="Genomic_DNA"/>
</dbReference>
<dbReference type="OrthoDB" id="21629at2759"/>
<feature type="region of interest" description="Disordered" evidence="8">
    <location>
        <begin position="516"/>
        <end position="830"/>
    </location>
</feature>
<keyword evidence="5 7" id="KW-0346">Stress response</keyword>
<protein>
    <recommendedName>
        <fullName evidence="3 7">Stress response protein NST1</fullName>
    </recommendedName>
</protein>
<evidence type="ECO:0000256" key="6">
    <source>
        <dbReference type="ARBA" id="ARBA00023054"/>
    </source>
</evidence>
<feature type="compositionally biased region" description="Low complexity" evidence="8">
    <location>
        <begin position="1024"/>
        <end position="1036"/>
    </location>
</feature>
<dbReference type="InterPro" id="IPR025279">
    <property type="entry name" value="NST1"/>
</dbReference>
<feature type="region of interest" description="Disordered" evidence="8">
    <location>
        <begin position="399"/>
        <end position="478"/>
    </location>
</feature>
<evidence type="ECO:0000256" key="1">
    <source>
        <dbReference type="ARBA" id="ARBA00004496"/>
    </source>
</evidence>
<dbReference type="GO" id="GO:0032982">
    <property type="term" value="C:myosin filament"/>
    <property type="evidence" value="ECO:0007669"/>
    <property type="project" value="TreeGrafter"/>
</dbReference>
<feature type="compositionally biased region" description="Polar residues" evidence="8">
    <location>
        <begin position="755"/>
        <end position="769"/>
    </location>
</feature>
<dbReference type="CDD" id="cd22265">
    <property type="entry name" value="UDM1_RNF168"/>
    <property type="match status" value="1"/>
</dbReference>
<feature type="region of interest" description="Disordered" evidence="8">
    <location>
        <begin position="877"/>
        <end position="962"/>
    </location>
</feature>
<evidence type="ECO:0000256" key="2">
    <source>
        <dbReference type="ARBA" id="ARBA00007112"/>
    </source>
</evidence>
<feature type="compositionally biased region" description="Low complexity" evidence="8">
    <location>
        <begin position="680"/>
        <end position="696"/>
    </location>
</feature>
<feature type="compositionally biased region" description="Acidic residues" evidence="8">
    <location>
        <begin position="438"/>
        <end position="473"/>
    </location>
</feature>
<feature type="compositionally biased region" description="Low complexity" evidence="8">
    <location>
        <begin position="1048"/>
        <end position="1064"/>
    </location>
</feature>
<feature type="compositionally biased region" description="Polar residues" evidence="8">
    <location>
        <begin position="913"/>
        <end position="923"/>
    </location>
</feature>